<evidence type="ECO:0000313" key="2">
    <source>
        <dbReference type="Proteomes" id="UP000789396"/>
    </source>
</evidence>
<dbReference type="EMBL" id="CAJVPZ010000171">
    <property type="protein sequence ID" value="CAG8455998.1"/>
    <property type="molecule type" value="Genomic_DNA"/>
</dbReference>
<keyword evidence="2" id="KW-1185">Reference proteome</keyword>
<accession>A0A9N8VKG5</accession>
<reference evidence="1" key="1">
    <citation type="submission" date="2021-06" db="EMBL/GenBank/DDBJ databases">
        <authorList>
            <person name="Kallberg Y."/>
            <person name="Tangrot J."/>
            <person name="Rosling A."/>
        </authorList>
    </citation>
    <scope>NUCLEOTIDE SEQUENCE</scope>
    <source>
        <strain evidence="1">IN212</strain>
    </source>
</reference>
<sequence>MILQICLTLSAEISKKNLDKKLVTKKENDNISNHYNILFFFDLIDLMNKEDNELEFDYIQEIYLELLLNNLNSFMDNFINFDIIEELILTLDEVKKNLDETENTTN</sequence>
<dbReference type="Proteomes" id="UP000789396">
    <property type="component" value="Unassembled WGS sequence"/>
</dbReference>
<evidence type="ECO:0000313" key="1">
    <source>
        <dbReference type="EMBL" id="CAG8455998.1"/>
    </source>
</evidence>
<proteinExistence type="predicted"/>
<comment type="caution">
    <text evidence="1">The sequence shown here is derived from an EMBL/GenBank/DDBJ whole genome shotgun (WGS) entry which is preliminary data.</text>
</comment>
<protein>
    <submittedName>
        <fullName evidence="1">15861_t:CDS:1</fullName>
    </submittedName>
</protein>
<dbReference type="AlphaFoldDB" id="A0A9N8VKG5"/>
<organism evidence="1 2">
    <name type="scientific">Racocetra fulgida</name>
    <dbReference type="NCBI Taxonomy" id="60492"/>
    <lineage>
        <taxon>Eukaryota</taxon>
        <taxon>Fungi</taxon>
        <taxon>Fungi incertae sedis</taxon>
        <taxon>Mucoromycota</taxon>
        <taxon>Glomeromycotina</taxon>
        <taxon>Glomeromycetes</taxon>
        <taxon>Diversisporales</taxon>
        <taxon>Gigasporaceae</taxon>
        <taxon>Racocetra</taxon>
    </lineage>
</organism>
<name>A0A9N8VKG5_9GLOM</name>
<gene>
    <name evidence="1" type="ORF">RFULGI_LOCUS458</name>
</gene>
<dbReference type="OrthoDB" id="2484258at2759"/>